<dbReference type="GO" id="GO:0009507">
    <property type="term" value="C:chloroplast"/>
    <property type="evidence" value="ECO:0007669"/>
    <property type="project" value="UniProtKB-SubCell"/>
</dbReference>
<keyword evidence="8" id="KW-0934">Plastid</keyword>
<sequence>MTKYFEKIMNHIIKKYQINSLLIAISGGQDSICLIKLLEQFNKQKNSIKKFEYLYIDHQWKKDSKIQAEYLINYMKQQKKKFSIYQIKKISISENTSRIYRYNTIIDHAMQNKYDAIITAHTKTDKLETFIQNLGRGTTIEGATSLNSYNKLNQKLYLFRPLISNHRQELNFFCRKYFLPIWSDNTNYNYSIKRNRIRYEVIPYLNKYLNKKIESNLVNFLESCYHDHEYIKQISIINYINNKHYRYIALNYRNIQNNHIAIQTRIIQLFINHNLYIFIHKYFLYQLLKIINRKINTTIKWKKIKFEIKTDWIYITVLNEL</sequence>
<geneLocation type="chloroplast" evidence="8"/>
<keyword evidence="8" id="KW-0150">Chloroplast</keyword>
<name>A0A1Z1MGJ4_9FLOR</name>
<dbReference type="EC" id="6.3.4.19" evidence="6"/>
<dbReference type="GO" id="GO:0032267">
    <property type="term" value="F:tRNA(Ile)-lysidine synthase activity"/>
    <property type="evidence" value="ECO:0007669"/>
    <property type="project" value="UniProtKB-EC"/>
</dbReference>
<feature type="domain" description="tRNA(Ile)-lysidine/2-thiocytidine synthase N-terminal" evidence="7">
    <location>
        <begin position="21"/>
        <end position="199"/>
    </location>
</feature>
<keyword evidence="4 6" id="KW-0067">ATP-binding</keyword>
<accession>A0A1Z1MGJ4</accession>
<dbReference type="Gene3D" id="3.40.50.620">
    <property type="entry name" value="HUPs"/>
    <property type="match status" value="1"/>
</dbReference>
<comment type="similarity">
    <text evidence="6">Belongs to the tRNA(Ile)-lysidine synthase family.</text>
</comment>
<evidence type="ECO:0000313" key="8">
    <source>
        <dbReference type="EMBL" id="ARW65123.1"/>
    </source>
</evidence>
<gene>
    <name evidence="6 8" type="primary">tilS</name>
</gene>
<dbReference type="SUPFAM" id="SSF82829">
    <property type="entry name" value="MesJ substrate recognition domain-like"/>
    <property type="match status" value="1"/>
</dbReference>
<dbReference type="GeneID" id="33358049"/>
<feature type="binding site" evidence="6">
    <location>
        <begin position="26"/>
        <end position="31"/>
    </location>
    <ligand>
        <name>ATP</name>
        <dbReference type="ChEBI" id="CHEBI:30616"/>
    </ligand>
</feature>
<dbReference type="HAMAP" id="MF_01161">
    <property type="entry name" value="tRNA_Ile_lys_synt"/>
    <property type="match status" value="1"/>
</dbReference>
<evidence type="ECO:0000256" key="3">
    <source>
        <dbReference type="ARBA" id="ARBA00022741"/>
    </source>
</evidence>
<evidence type="ECO:0000256" key="2">
    <source>
        <dbReference type="ARBA" id="ARBA00022694"/>
    </source>
</evidence>
<dbReference type="GO" id="GO:0005524">
    <property type="term" value="F:ATP binding"/>
    <property type="evidence" value="ECO:0007669"/>
    <property type="project" value="UniProtKB-UniRule"/>
</dbReference>
<keyword evidence="1 6" id="KW-0436">Ligase</keyword>
<keyword evidence="2 6" id="KW-0819">tRNA processing</keyword>
<evidence type="ECO:0000256" key="1">
    <source>
        <dbReference type="ARBA" id="ARBA00022598"/>
    </source>
</evidence>
<proteinExistence type="inferred from homology"/>
<evidence type="ECO:0000259" key="7">
    <source>
        <dbReference type="Pfam" id="PF01171"/>
    </source>
</evidence>
<dbReference type="AlphaFoldDB" id="A0A1Z1MGJ4"/>
<keyword evidence="3 6" id="KW-0547">Nucleotide-binding</keyword>
<comment type="function">
    <text evidence="6">Ligates lysine onto the cytidine present at position 34 of the AUA codon-specific tRNA(Ile) that contains the anticodon CAU, in an ATP-dependent manner. Cytidine is converted to lysidine, thus changing the amino acid specificity of the tRNA from methionine to isoleucine.</text>
</comment>
<dbReference type="InterPro" id="IPR012795">
    <property type="entry name" value="tRNA_Ile_lys_synt_N"/>
</dbReference>
<dbReference type="InterPro" id="IPR014729">
    <property type="entry name" value="Rossmann-like_a/b/a_fold"/>
</dbReference>
<dbReference type="PANTHER" id="PTHR43033">
    <property type="entry name" value="TRNA(ILE)-LYSIDINE SYNTHASE-RELATED"/>
    <property type="match status" value="1"/>
</dbReference>
<comment type="catalytic activity">
    <reaction evidence="5 6">
        <text>cytidine(34) in tRNA(Ile2) + L-lysine + ATP = lysidine(34) in tRNA(Ile2) + AMP + diphosphate + H(+)</text>
        <dbReference type="Rhea" id="RHEA:43744"/>
        <dbReference type="Rhea" id="RHEA-COMP:10625"/>
        <dbReference type="Rhea" id="RHEA-COMP:10670"/>
        <dbReference type="ChEBI" id="CHEBI:15378"/>
        <dbReference type="ChEBI" id="CHEBI:30616"/>
        <dbReference type="ChEBI" id="CHEBI:32551"/>
        <dbReference type="ChEBI" id="CHEBI:33019"/>
        <dbReference type="ChEBI" id="CHEBI:82748"/>
        <dbReference type="ChEBI" id="CHEBI:83665"/>
        <dbReference type="ChEBI" id="CHEBI:456215"/>
        <dbReference type="EC" id="6.3.4.19"/>
    </reaction>
</comment>
<dbReference type="CDD" id="cd01992">
    <property type="entry name" value="TilS_N"/>
    <property type="match status" value="1"/>
</dbReference>
<reference evidence="8" key="1">
    <citation type="journal article" date="2017" name="J. Phycol.">
        <title>Analysis of chloroplast genomes and a supermatrix inform reclassification of the Rhodomelaceae (Rhodophyta).</title>
        <authorList>
            <person name="Diaz-Tapia P."/>
            <person name="Maggs C.A."/>
            <person name="West J.A."/>
            <person name="Verbruggen H."/>
        </authorList>
    </citation>
    <scope>NUCLEOTIDE SEQUENCE</scope>
    <source>
        <strain evidence="8">PD888</strain>
    </source>
</reference>
<dbReference type="Pfam" id="PF01171">
    <property type="entry name" value="ATP_bind_3"/>
    <property type="match status" value="1"/>
</dbReference>
<dbReference type="EMBL" id="MF101436">
    <property type="protein sequence ID" value="ARW65123.1"/>
    <property type="molecule type" value="Genomic_DNA"/>
</dbReference>
<dbReference type="RefSeq" id="YP_009395937.1">
    <property type="nucleotide sequence ID" value="NC_035280.1"/>
</dbReference>
<dbReference type="SUPFAM" id="SSF52402">
    <property type="entry name" value="Adenine nucleotide alpha hydrolases-like"/>
    <property type="match status" value="1"/>
</dbReference>
<dbReference type="InterPro" id="IPR011063">
    <property type="entry name" value="TilS/TtcA_N"/>
</dbReference>
<comment type="domain">
    <text evidence="6">The N-terminal region contains the highly conserved SGGXDS motif, predicted to be a P-loop motif involved in ATP binding.</text>
</comment>
<dbReference type="PANTHER" id="PTHR43033:SF1">
    <property type="entry name" value="TRNA(ILE)-LYSIDINE SYNTHASE-RELATED"/>
    <property type="match status" value="1"/>
</dbReference>
<evidence type="ECO:0000256" key="6">
    <source>
        <dbReference type="HAMAP-Rule" id="MF_01161"/>
    </source>
</evidence>
<protein>
    <recommendedName>
        <fullName evidence="6">tRNA(Ile)-lysidine synthase, chloroplastic</fullName>
        <ecNumber evidence="6">6.3.4.19</ecNumber>
    </recommendedName>
    <alternativeName>
        <fullName evidence="6">tRNA(Ile)-2-lysyl-cytidine synthase</fullName>
    </alternativeName>
    <alternativeName>
        <fullName evidence="6">tRNA(Ile)-lysidine synthetase</fullName>
    </alternativeName>
</protein>
<evidence type="ECO:0000256" key="4">
    <source>
        <dbReference type="ARBA" id="ARBA00022840"/>
    </source>
</evidence>
<evidence type="ECO:0000256" key="5">
    <source>
        <dbReference type="ARBA" id="ARBA00048539"/>
    </source>
</evidence>
<dbReference type="InterPro" id="IPR012094">
    <property type="entry name" value="tRNA_Ile_lys_synt"/>
</dbReference>
<organism evidence="8">
    <name type="scientific">Dasya naccarioides</name>
    <dbReference type="NCBI Taxonomy" id="2007180"/>
    <lineage>
        <taxon>Eukaryota</taxon>
        <taxon>Rhodophyta</taxon>
        <taxon>Florideophyceae</taxon>
        <taxon>Rhodymeniophycidae</taxon>
        <taxon>Ceramiales</taxon>
        <taxon>Dasyaceae</taxon>
        <taxon>Dasya</taxon>
    </lineage>
</organism>
<comment type="subcellular location">
    <subcellularLocation>
        <location evidence="6">Plastid</location>
        <location evidence="6">Chloroplast</location>
    </subcellularLocation>
</comment>
<dbReference type="NCBIfam" id="TIGR02432">
    <property type="entry name" value="lysidine_TilS_N"/>
    <property type="match status" value="1"/>
</dbReference>
<dbReference type="GO" id="GO:0006400">
    <property type="term" value="P:tRNA modification"/>
    <property type="evidence" value="ECO:0007669"/>
    <property type="project" value="UniProtKB-UniRule"/>
</dbReference>